<evidence type="ECO:0000313" key="2">
    <source>
        <dbReference type="EMBL" id="CAJ0573254.1"/>
    </source>
</evidence>
<proteinExistence type="predicted"/>
<comment type="caution">
    <text evidence="2">The sequence shown here is derived from an EMBL/GenBank/DDBJ whole genome shotgun (WGS) entry which is preliminary data.</text>
</comment>
<dbReference type="AlphaFoldDB" id="A0AA36G551"/>
<organism evidence="2 3">
    <name type="scientific">Mesorhabditis spiculigera</name>
    <dbReference type="NCBI Taxonomy" id="96644"/>
    <lineage>
        <taxon>Eukaryota</taxon>
        <taxon>Metazoa</taxon>
        <taxon>Ecdysozoa</taxon>
        <taxon>Nematoda</taxon>
        <taxon>Chromadorea</taxon>
        <taxon>Rhabditida</taxon>
        <taxon>Rhabditina</taxon>
        <taxon>Rhabditomorpha</taxon>
        <taxon>Rhabditoidea</taxon>
        <taxon>Rhabditidae</taxon>
        <taxon>Mesorhabditinae</taxon>
        <taxon>Mesorhabditis</taxon>
    </lineage>
</organism>
<feature type="non-terminal residue" evidence="2">
    <location>
        <position position="144"/>
    </location>
</feature>
<evidence type="ECO:0000256" key="1">
    <source>
        <dbReference type="SAM" id="MobiDB-lite"/>
    </source>
</evidence>
<name>A0AA36G551_9BILA</name>
<feature type="compositionally biased region" description="Low complexity" evidence="1">
    <location>
        <begin position="62"/>
        <end position="73"/>
    </location>
</feature>
<feature type="region of interest" description="Disordered" evidence="1">
    <location>
        <begin position="51"/>
        <end position="106"/>
    </location>
</feature>
<accession>A0AA36G551</accession>
<gene>
    <name evidence="2" type="ORF">MSPICULIGERA_LOCUS11619</name>
</gene>
<dbReference type="Proteomes" id="UP001177023">
    <property type="component" value="Unassembled WGS sequence"/>
</dbReference>
<feature type="compositionally biased region" description="Low complexity" evidence="1">
    <location>
        <begin position="90"/>
        <end position="103"/>
    </location>
</feature>
<evidence type="ECO:0000313" key="3">
    <source>
        <dbReference type="Proteomes" id="UP001177023"/>
    </source>
</evidence>
<feature type="region of interest" description="Disordered" evidence="1">
    <location>
        <begin position="1"/>
        <end position="25"/>
    </location>
</feature>
<protein>
    <submittedName>
        <fullName evidence="2">Uncharacterized protein</fullName>
    </submittedName>
</protein>
<reference evidence="2" key="1">
    <citation type="submission" date="2023-06" db="EMBL/GenBank/DDBJ databases">
        <authorList>
            <person name="Delattre M."/>
        </authorList>
    </citation>
    <scope>NUCLEOTIDE SEQUENCE</scope>
    <source>
        <strain evidence="2">AF72</strain>
    </source>
</reference>
<dbReference type="EMBL" id="CATQJA010002617">
    <property type="protein sequence ID" value="CAJ0573254.1"/>
    <property type="molecule type" value="Genomic_DNA"/>
</dbReference>
<sequence length="144" mass="15971">MPDAIRSDGESVGDSDVSDVDDEEEHHFDLAAFERYFRQREMIENELARVRELLRTPPPEPSSSAPRNSPARSDATEESETDEDESIPIDYDSASSDTSDSYYEPVMGAPRTSRIIAIGRRAHELAATNLSPAEQAEILAAEFP</sequence>
<feature type="compositionally biased region" description="Acidic residues" evidence="1">
    <location>
        <begin position="76"/>
        <end position="87"/>
    </location>
</feature>
<feature type="compositionally biased region" description="Acidic residues" evidence="1">
    <location>
        <begin position="11"/>
        <end position="24"/>
    </location>
</feature>
<keyword evidence="3" id="KW-1185">Reference proteome</keyword>